<protein>
    <submittedName>
        <fullName evidence="1">Uncharacterized protein</fullName>
    </submittedName>
</protein>
<gene>
    <name evidence="2" type="ORF">J2S69_002948</name>
    <name evidence="1" type="ORF">O2L01_05025</name>
</gene>
<comment type="caution">
    <text evidence="1">The sequence shown here is derived from an EMBL/GenBank/DDBJ whole genome shotgun (WGS) entry which is preliminary data.</text>
</comment>
<dbReference type="RefSeq" id="WP_270120779.1">
    <property type="nucleotide sequence ID" value="NZ_BAAAOM010000004.1"/>
</dbReference>
<dbReference type="EMBL" id="JAPZVQ010000002">
    <property type="protein sequence ID" value="MDA1384339.1"/>
    <property type="molecule type" value="Genomic_DNA"/>
</dbReference>
<evidence type="ECO:0000313" key="4">
    <source>
        <dbReference type="Proteomes" id="UP001183604"/>
    </source>
</evidence>
<keyword evidence="4" id="KW-1185">Reference proteome</keyword>
<reference evidence="2 4" key="2">
    <citation type="submission" date="2023-07" db="EMBL/GenBank/DDBJ databases">
        <title>Sequencing the genomes of 1000 actinobacteria strains.</title>
        <authorList>
            <person name="Klenk H.-P."/>
        </authorList>
    </citation>
    <scope>NUCLEOTIDE SEQUENCE [LARGE SCALE GENOMIC DNA]</scope>
    <source>
        <strain evidence="2 4">DSM 44724</strain>
    </source>
</reference>
<dbReference type="Proteomes" id="UP001145799">
    <property type="component" value="Unassembled WGS sequence"/>
</dbReference>
<evidence type="ECO:0000313" key="1">
    <source>
        <dbReference type="EMBL" id="MDA1384339.1"/>
    </source>
</evidence>
<dbReference type="AlphaFoldDB" id="A0A9X3PF02"/>
<dbReference type="EMBL" id="JAVDYD010000001">
    <property type="protein sequence ID" value="MDR7339229.1"/>
    <property type="molecule type" value="Genomic_DNA"/>
</dbReference>
<evidence type="ECO:0000313" key="2">
    <source>
        <dbReference type="EMBL" id="MDR7339229.1"/>
    </source>
</evidence>
<reference evidence="1" key="1">
    <citation type="submission" date="2022-12" db="EMBL/GenBank/DDBJ databases">
        <title>Gycomyces niveus sp.nov., a novel actinomycete isolated from soil in Shouguang.</title>
        <authorList>
            <person name="Yang X."/>
        </authorList>
    </citation>
    <scope>NUCLEOTIDE SEQUENCE</scope>
    <source>
        <strain evidence="1">DSM 44724</strain>
    </source>
</reference>
<organism evidence="1 3">
    <name type="scientific">Glycomyces lechevalierae</name>
    <dbReference type="NCBI Taxonomy" id="256034"/>
    <lineage>
        <taxon>Bacteria</taxon>
        <taxon>Bacillati</taxon>
        <taxon>Actinomycetota</taxon>
        <taxon>Actinomycetes</taxon>
        <taxon>Glycomycetales</taxon>
        <taxon>Glycomycetaceae</taxon>
        <taxon>Glycomyces</taxon>
    </lineage>
</organism>
<accession>A0A9X3PF02</accession>
<evidence type="ECO:0000313" key="3">
    <source>
        <dbReference type="Proteomes" id="UP001145799"/>
    </source>
</evidence>
<proteinExistence type="predicted"/>
<name>A0A9X3PF02_9ACTN</name>
<dbReference type="Proteomes" id="UP001183604">
    <property type="component" value="Unassembled WGS sequence"/>
</dbReference>
<sequence>MQAENETVEGRERAAIEHDGCFQWLLSTLTAIGLTFNGEDGLIEQIKQVYDSLSIA</sequence>